<proteinExistence type="predicted"/>
<comment type="caution">
    <text evidence="3">The sequence shown here is derived from an EMBL/GenBank/DDBJ whole genome shotgun (WGS) entry which is preliminary data.</text>
</comment>
<accession>A0ABV0AH03</accession>
<dbReference type="Proteomes" id="UP001416393">
    <property type="component" value="Unassembled WGS sequence"/>
</dbReference>
<dbReference type="PANTHER" id="PTHR30008:SF0">
    <property type="entry name" value="EXODEOXYRIBONUCLEASE 7 LARGE SUBUNIT"/>
    <property type="match status" value="1"/>
</dbReference>
<keyword evidence="4" id="KW-1185">Reference proteome</keyword>
<dbReference type="PANTHER" id="PTHR30008">
    <property type="entry name" value="EXODEOXYRIBONUCLEASE 7 LARGE SUBUNIT"/>
    <property type="match status" value="1"/>
</dbReference>
<evidence type="ECO:0000313" key="4">
    <source>
        <dbReference type="Proteomes" id="UP001416393"/>
    </source>
</evidence>
<evidence type="ECO:0000256" key="1">
    <source>
        <dbReference type="SAM" id="Phobius"/>
    </source>
</evidence>
<keyword evidence="1" id="KW-0812">Transmembrane</keyword>
<feature type="domain" description="Exonuclease VII large subunit C-terminal" evidence="2">
    <location>
        <begin position="153"/>
        <end position="282"/>
    </location>
</feature>
<dbReference type="RefSeq" id="WP_346242607.1">
    <property type="nucleotide sequence ID" value="NZ_JAZHYP010000008.1"/>
</dbReference>
<dbReference type="InterPro" id="IPR020579">
    <property type="entry name" value="Exonuc_VII_lsu_C"/>
</dbReference>
<reference evidence="3 4" key="1">
    <citation type="submission" date="2024-01" db="EMBL/GenBank/DDBJ databases">
        <title>Mariniflexile litorale sp. nov., isolated from the shallow sediments of the Sea of Japan.</title>
        <authorList>
            <person name="Romanenko L."/>
            <person name="Bystritskaya E."/>
            <person name="Isaeva M."/>
        </authorList>
    </citation>
    <scope>NUCLEOTIDE SEQUENCE [LARGE SCALE GENOMIC DNA]</scope>
    <source>
        <strain evidence="3 4">KCTC 32427</strain>
    </source>
</reference>
<gene>
    <name evidence="3" type="ORF">VP395_13815</name>
</gene>
<dbReference type="InterPro" id="IPR003753">
    <property type="entry name" value="Exonuc_VII_L"/>
</dbReference>
<dbReference type="EMBL" id="JAZHYP010000008">
    <property type="protein sequence ID" value="MEN3324810.1"/>
    <property type="molecule type" value="Genomic_DNA"/>
</dbReference>
<sequence length="332" mass="38238">MQEKTNSILVSTLLSLYANSLSSTLDGQMVVLEGFYSDNYGKLYGRYFYDEILDKDKSHKITAQFTESLKTKLNSGSYYQFQGFIQKAQSIDNDSRLKVFFRVTKILKHEEKVQIVSKVEYDILRARFDRDFPIIQDILLNKIEREQKPIIDIITGVQSTSHEDYSNQLHDKEYYNIRHHKCNLSSKDAILEFLNSYNFADSDLLVIIRGGGSGLEVFNEIELCKRAIELPIPFVTGLGHDEDKTLLQRVSDKAFSTPTAVGVFLQKVVSSHKERLRLVSNKDLEMERFKKQVESEKLLLTSRIESQKKSYNLVLLIIAILIVIIVVITYTL</sequence>
<dbReference type="Pfam" id="PF02601">
    <property type="entry name" value="Exonuc_VII_L"/>
    <property type="match status" value="1"/>
</dbReference>
<organism evidence="3 4">
    <name type="scientific">Mariniflexile soesokkakense</name>
    <dbReference type="NCBI Taxonomy" id="1343160"/>
    <lineage>
        <taxon>Bacteria</taxon>
        <taxon>Pseudomonadati</taxon>
        <taxon>Bacteroidota</taxon>
        <taxon>Flavobacteriia</taxon>
        <taxon>Flavobacteriales</taxon>
        <taxon>Flavobacteriaceae</taxon>
        <taxon>Mariniflexile</taxon>
    </lineage>
</organism>
<evidence type="ECO:0000259" key="2">
    <source>
        <dbReference type="Pfam" id="PF02601"/>
    </source>
</evidence>
<keyword evidence="1" id="KW-0472">Membrane</keyword>
<protein>
    <submittedName>
        <fullName evidence="3">Exodeoxyribonuclease VII large subunit</fullName>
    </submittedName>
</protein>
<name>A0ABV0AH03_9FLAO</name>
<keyword evidence="1" id="KW-1133">Transmembrane helix</keyword>
<feature type="transmembrane region" description="Helical" evidence="1">
    <location>
        <begin position="311"/>
        <end position="330"/>
    </location>
</feature>
<evidence type="ECO:0000313" key="3">
    <source>
        <dbReference type="EMBL" id="MEN3324810.1"/>
    </source>
</evidence>